<evidence type="ECO:0000256" key="1">
    <source>
        <dbReference type="ARBA" id="ARBA00008025"/>
    </source>
</evidence>
<keyword evidence="6 9" id="KW-0472">Membrane</keyword>
<dbReference type="GO" id="GO:0005737">
    <property type="term" value="C:cytoplasm"/>
    <property type="evidence" value="ECO:0007669"/>
    <property type="project" value="UniProtKB-ARBA"/>
</dbReference>
<dbReference type="GeneID" id="94843875"/>
<dbReference type="SMART" id="SM01270">
    <property type="entry name" value="Longin"/>
    <property type="match status" value="1"/>
</dbReference>
<dbReference type="Proteomes" id="UP000179807">
    <property type="component" value="Unassembled WGS sequence"/>
</dbReference>
<dbReference type="PANTHER" id="PTHR21136:SF168">
    <property type="entry name" value="VESICLE-ASSOCIATED MEMBRANE PROTEIN 9"/>
    <property type="match status" value="1"/>
</dbReference>
<dbReference type="InterPro" id="IPR051097">
    <property type="entry name" value="Synaptobrevin-like_transport"/>
</dbReference>
<keyword evidence="3 9" id="KW-0812">Transmembrane</keyword>
<dbReference type="SUPFAM" id="SSF58038">
    <property type="entry name" value="SNARE fusion complex"/>
    <property type="match status" value="1"/>
</dbReference>
<proteinExistence type="inferred from homology"/>
<evidence type="ECO:0000259" key="11">
    <source>
        <dbReference type="PROSITE" id="PS50892"/>
    </source>
</evidence>
<dbReference type="Gene3D" id="3.30.450.50">
    <property type="entry name" value="Longin domain"/>
    <property type="match status" value="1"/>
</dbReference>
<evidence type="ECO:0000313" key="13">
    <source>
        <dbReference type="Proteomes" id="UP000179807"/>
    </source>
</evidence>
<organism evidence="12 13">
    <name type="scientific">Tritrichomonas foetus</name>
    <dbReference type="NCBI Taxonomy" id="1144522"/>
    <lineage>
        <taxon>Eukaryota</taxon>
        <taxon>Metamonada</taxon>
        <taxon>Parabasalia</taxon>
        <taxon>Tritrichomonadida</taxon>
        <taxon>Tritrichomonadidae</taxon>
        <taxon>Tritrichomonas</taxon>
    </lineage>
</organism>
<dbReference type="InterPro" id="IPR010908">
    <property type="entry name" value="Longin_dom"/>
</dbReference>
<dbReference type="GO" id="GO:0012505">
    <property type="term" value="C:endomembrane system"/>
    <property type="evidence" value="ECO:0007669"/>
    <property type="project" value="UniProtKB-SubCell"/>
</dbReference>
<dbReference type="InterPro" id="IPR042855">
    <property type="entry name" value="V_SNARE_CC"/>
</dbReference>
<dbReference type="InterPro" id="IPR011012">
    <property type="entry name" value="Longin-like_dom_sf"/>
</dbReference>
<dbReference type="OrthoDB" id="248747at2759"/>
<comment type="subcellular location">
    <subcellularLocation>
        <location evidence="7">Endomembrane system</location>
        <topology evidence="7">Single-pass type IV membrane protein</topology>
    </subcellularLocation>
</comment>
<name>A0A1J4JL87_9EUKA</name>
<dbReference type="GO" id="GO:0016192">
    <property type="term" value="P:vesicle-mediated transport"/>
    <property type="evidence" value="ECO:0007669"/>
    <property type="project" value="InterPro"/>
</dbReference>
<dbReference type="CDD" id="cd14824">
    <property type="entry name" value="Longin"/>
    <property type="match status" value="1"/>
</dbReference>
<feature type="transmembrane region" description="Helical" evidence="9">
    <location>
        <begin position="191"/>
        <end position="210"/>
    </location>
</feature>
<dbReference type="PROSITE" id="PS50892">
    <property type="entry name" value="V_SNARE"/>
    <property type="match status" value="1"/>
</dbReference>
<evidence type="ECO:0000256" key="8">
    <source>
        <dbReference type="PROSITE-ProRule" id="PRU00290"/>
    </source>
</evidence>
<accession>A0A1J4JL87</accession>
<dbReference type="Pfam" id="PF00957">
    <property type="entry name" value="Synaptobrevin"/>
    <property type="match status" value="1"/>
</dbReference>
<evidence type="ECO:0000256" key="4">
    <source>
        <dbReference type="ARBA" id="ARBA00022927"/>
    </source>
</evidence>
<evidence type="ECO:0000256" key="5">
    <source>
        <dbReference type="ARBA" id="ARBA00022989"/>
    </source>
</evidence>
<keyword evidence="13" id="KW-1185">Reference proteome</keyword>
<feature type="domain" description="Longin" evidence="10">
    <location>
        <begin position="11"/>
        <end position="115"/>
    </location>
</feature>
<reference evidence="12" key="1">
    <citation type="submission" date="2016-10" db="EMBL/GenBank/DDBJ databases">
        <authorList>
            <person name="Benchimol M."/>
            <person name="Almeida L.G."/>
            <person name="Vasconcelos A.T."/>
            <person name="Perreira-Neves A."/>
            <person name="Rosa I.A."/>
            <person name="Tasca T."/>
            <person name="Bogo M.R."/>
            <person name="de Souza W."/>
        </authorList>
    </citation>
    <scope>NUCLEOTIDE SEQUENCE [LARGE SCALE GENOMIC DNA]</scope>
    <source>
        <strain evidence="12">K</strain>
    </source>
</reference>
<dbReference type="Pfam" id="PF13774">
    <property type="entry name" value="Longin"/>
    <property type="match status" value="1"/>
</dbReference>
<sequence>MENSFSLEYTAVARKNVILAQFAASSGNYDVSISEILLRLNPKEERSACERSGHKYFILQQEEGLNFVVVGPPHLNSYIAYDFLGRVQRSFLLHHARTWQTAPAYGLQNEFSKTLENLLNEAIRHNRLEEAKSNLQDTQNTMSDNLQKALLRGDNLQDMENSASSIAASSNTFGRSATSVRRKMLCMKYRFHIVAVVAIVLIIIIIIIAFTGKGNDKKE</sequence>
<dbReference type="CDD" id="cd15843">
    <property type="entry name" value="R-SNARE"/>
    <property type="match status" value="1"/>
</dbReference>
<dbReference type="RefSeq" id="XP_068352987.1">
    <property type="nucleotide sequence ID" value="XM_068509171.1"/>
</dbReference>
<dbReference type="InterPro" id="IPR001388">
    <property type="entry name" value="Synaptobrevin-like"/>
</dbReference>
<evidence type="ECO:0000256" key="7">
    <source>
        <dbReference type="ARBA" id="ARBA00046280"/>
    </source>
</evidence>
<keyword evidence="2" id="KW-0813">Transport</keyword>
<protein>
    <submittedName>
        <fullName evidence="12">Vesicle-associated membrane protein 714</fullName>
    </submittedName>
</protein>
<dbReference type="EMBL" id="MLAK01000983">
    <property type="protein sequence ID" value="OHS99850.1"/>
    <property type="molecule type" value="Genomic_DNA"/>
</dbReference>
<evidence type="ECO:0000256" key="9">
    <source>
        <dbReference type="SAM" id="Phobius"/>
    </source>
</evidence>
<dbReference type="AlphaFoldDB" id="A0A1J4JL87"/>
<evidence type="ECO:0000256" key="3">
    <source>
        <dbReference type="ARBA" id="ARBA00022692"/>
    </source>
</evidence>
<evidence type="ECO:0000313" key="12">
    <source>
        <dbReference type="EMBL" id="OHS99850.1"/>
    </source>
</evidence>
<evidence type="ECO:0000256" key="2">
    <source>
        <dbReference type="ARBA" id="ARBA00022448"/>
    </source>
</evidence>
<dbReference type="SUPFAM" id="SSF64356">
    <property type="entry name" value="SNARE-like"/>
    <property type="match status" value="1"/>
</dbReference>
<evidence type="ECO:0000259" key="10">
    <source>
        <dbReference type="PROSITE" id="PS50859"/>
    </source>
</evidence>
<dbReference type="PANTHER" id="PTHR21136">
    <property type="entry name" value="SNARE PROTEINS"/>
    <property type="match status" value="1"/>
</dbReference>
<feature type="domain" description="V-SNARE coiled-coil homology" evidence="11">
    <location>
        <begin position="127"/>
        <end position="187"/>
    </location>
</feature>
<dbReference type="Gene3D" id="1.20.5.110">
    <property type="match status" value="1"/>
</dbReference>
<dbReference type="PRINTS" id="PR00219">
    <property type="entry name" value="SYNAPTOBREVN"/>
</dbReference>
<gene>
    <name evidence="12" type="ORF">TRFO_33599</name>
</gene>
<evidence type="ECO:0000256" key="6">
    <source>
        <dbReference type="ARBA" id="ARBA00023136"/>
    </source>
</evidence>
<dbReference type="PROSITE" id="PS50859">
    <property type="entry name" value="LONGIN"/>
    <property type="match status" value="1"/>
</dbReference>
<keyword evidence="5 9" id="KW-1133">Transmembrane helix</keyword>
<keyword evidence="8" id="KW-0175">Coiled coil</keyword>
<keyword evidence="4" id="KW-0653">Protein transport</keyword>
<dbReference type="GO" id="GO:0015031">
    <property type="term" value="P:protein transport"/>
    <property type="evidence" value="ECO:0007669"/>
    <property type="project" value="UniProtKB-KW"/>
</dbReference>
<comment type="caution">
    <text evidence="12">The sequence shown here is derived from an EMBL/GenBank/DDBJ whole genome shotgun (WGS) entry which is preliminary data.</text>
</comment>
<dbReference type="GO" id="GO:0016020">
    <property type="term" value="C:membrane"/>
    <property type="evidence" value="ECO:0007669"/>
    <property type="project" value="InterPro"/>
</dbReference>
<comment type="similarity">
    <text evidence="1">Belongs to the synaptobrevin family.</text>
</comment>
<dbReference type="VEuPathDB" id="TrichDB:TRFO_33599"/>